<protein>
    <recommendedName>
        <fullName evidence="32">Envelope glycoprotein gp160</fullName>
    </recommendedName>
    <alternativeName>
        <fullName evidence="32">Env polyprotein</fullName>
    </alternativeName>
    <component>
        <recommendedName>
            <fullName evidence="32">Surface protein gp120</fullName>
            <shortName evidence="32">SU</shortName>
        </recommendedName>
        <alternativeName>
            <fullName evidence="32">Glycoprotein 120</fullName>
            <shortName evidence="32">gp120</shortName>
        </alternativeName>
    </component>
    <component>
        <recommendedName>
            <fullName evidence="32">Transmembrane protein gp41</fullName>
            <shortName evidence="32">TM</shortName>
        </recommendedName>
        <alternativeName>
            <fullName evidence="32">Glycoprotein 41</fullName>
            <shortName evidence="32">gp41</shortName>
        </alternativeName>
    </component>
</protein>
<dbReference type="GO" id="GO:0075512">
    <property type="term" value="P:clathrin-dependent endocytosis of virus by host cell"/>
    <property type="evidence" value="ECO:0007669"/>
    <property type="project" value="UniProtKB-UniRule"/>
</dbReference>
<keyword evidence="17 32" id="KW-1161">Viral attachment to host cell</keyword>
<keyword evidence="16 32" id="KW-0732">Signal</keyword>
<feature type="coiled-coil region" evidence="32">
    <location>
        <begin position="617"/>
        <end position="651"/>
    </location>
</feature>
<keyword evidence="31 32" id="KW-1160">Virus entry into host cell</keyword>
<comment type="subcellular location">
    <subcellularLocation>
        <location evidence="3">Host cell membrane</location>
        <topology evidence="3">Peripheral membrane protein</topology>
    </subcellularLocation>
    <subcellularLocation>
        <location evidence="1">Host cell membrane</location>
        <topology evidence="1">Single-pass type I membrane protein</topology>
    </subcellularLocation>
    <subcellularLocation>
        <location evidence="2">Host endosome membrane</location>
        <topology evidence="2">Peripheral membrane protein</topology>
    </subcellularLocation>
    <subcellularLocation>
        <location evidence="5">Host endosome membrane</location>
        <topology evidence="5">Single-pass type I membrane protein</topology>
    </subcellularLocation>
    <subcellularLocation>
        <location evidence="6">Virion membrane</location>
        <topology evidence="6">Peripheral membrane protein</topology>
    </subcellularLocation>
    <subcellularLocation>
        <location evidence="4">Virion membrane</location>
        <topology evidence="4">Single-pass type I membrane protein</topology>
    </subcellularLocation>
</comment>
<comment type="miscellaneous">
    <text evidence="32">HIV-1 lineages are divided in three main groups, M (for Major), O (for Outlier), and N (for New, or Non-M, Non-O). The vast majority of strains found worldwide belong to the group M. Group O seems to be endemic to and largely confined to Cameroon and neighboring countries in West Central Africa, where these viruses represent a small minority of HIV-1 strains. The group N is represented by a limited number of isolates from Cameroonian persons. The group M is further subdivided in 9 clades or subtypes (A to D, F to H, J and K).</text>
</comment>
<feature type="disulfide bond" evidence="32">
    <location>
        <begin position="582"/>
        <end position="588"/>
    </location>
</feature>
<keyword evidence="29 32" id="KW-0899">Viral immunoevasion</keyword>
<feature type="region of interest" description="Immunosuppression" evidence="32">
    <location>
        <begin position="558"/>
        <end position="576"/>
    </location>
</feature>
<evidence type="ECO:0000256" key="3">
    <source>
        <dbReference type="ARBA" id="ARBA00004505"/>
    </source>
</evidence>
<evidence type="ECO:0000256" key="11">
    <source>
        <dbReference type="ARBA" id="ARBA00022581"/>
    </source>
</evidence>
<dbReference type="Pfam" id="PF00517">
    <property type="entry name" value="GP41"/>
    <property type="match status" value="1"/>
</dbReference>
<evidence type="ECO:0000256" key="31">
    <source>
        <dbReference type="ARBA" id="ARBA00023296"/>
    </source>
</evidence>
<evidence type="ECO:0000313" key="36">
    <source>
        <dbReference type="EMBL" id="ADM30824.1"/>
    </source>
</evidence>
<dbReference type="InterPro" id="IPR036377">
    <property type="entry name" value="Gp120_core_sf"/>
</dbReference>
<evidence type="ECO:0000256" key="20">
    <source>
        <dbReference type="ARBA" id="ARBA00022879"/>
    </source>
</evidence>
<dbReference type="FunFam" id="2.170.40.20:FF:000003">
    <property type="entry name" value="Envelope glycoprotein gp160"/>
    <property type="match status" value="1"/>
</dbReference>
<evidence type="ECO:0000256" key="25">
    <source>
        <dbReference type="ARBA" id="ARBA00023136"/>
    </source>
</evidence>
<dbReference type="GO" id="GO:0005198">
    <property type="term" value="F:structural molecule activity"/>
    <property type="evidence" value="ECO:0007669"/>
    <property type="project" value="UniProtKB-UniRule"/>
</dbReference>
<feature type="disulfide bond" evidence="32">
    <location>
        <begin position="52"/>
        <end position="72"/>
    </location>
</feature>
<keyword evidence="15 32" id="KW-0053">Apoptosis</keyword>
<evidence type="ECO:0000256" key="7">
    <source>
        <dbReference type="ARBA" id="ARBA00022506"/>
    </source>
</evidence>
<evidence type="ECO:0000256" key="16">
    <source>
        <dbReference type="ARBA" id="ARBA00022729"/>
    </source>
</evidence>
<feature type="chain" id="PRO_5023318251" description="Envelope glycoprotein gp160" evidence="32">
    <location>
        <begin position="31"/>
        <end position="847"/>
    </location>
</feature>
<dbReference type="GO" id="GO:0052031">
    <property type="term" value="P:symbiont-mediated perturbation of host defense response"/>
    <property type="evidence" value="ECO:0007669"/>
    <property type="project" value="UniProtKB-UniRule"/>
</dbReference>
<feature type="region of interest" description="V5" evidence="32">
    <location>
        <begin position="445"/>
        <end position="455"/>
    </location>
</feature>
<name>E1AF56_HV1</name>
<keyword evidence="11 32" id="KW-0945">Host-virus interaction</keyword>
<dbReference type="GO" id="GO:0019064">
    <property type="term" value="P:fusion of virus membrane with host plasma membrane"/>
    <property type="evidence" value="ECO:0007669"/>
    <property type="project" value="UniProtKB-UniRule"/>
</dbReference>
<evidence type="ECO:0000256" key="13">
    <source>
        <dbReference type="ARBA" id="ARBA00022685"/>
    </source>
</evidence>
<keyword evidence="28 32" id="KW-0325">Glycoprotein</keyword>
<sequence>MRVKGIRKNWQQWWIWGILGFWMLMICNGEGRWVTVYYGVPVWKEAKATLFCASDAKAYDKEVHNVWATHACVPTDPNPQEMVLENVTENFNMWKNDMVDQMHEDIISLWDESLKPCVKLTPLCVTLSCTNVTNTNVNATSSQMQNCSFNATTEIRDKKKQVYALFYKLDIVPLNEGNFSKYRLINCNTSAITQACPKVSFDPIPIHYCAPAGYAILKCNNKTFNGTGPCNNVSTVQCTHGIKPVVSTQLLLNGSLAEEEIIIRSENLTNNVKTIIVHLNESVEIECTRPNNNTRKSIRIGPGQTFYATGDIIGEIRQAHCNISKDKWEQALQRVRDKLTEHFPNKTIIFNSSSGGDLEITTHSFNCRGEFFYCNTSNLFNLFNANSTGNSPSSNSTITLQCRIKQIVNMWQGVGRAIYAPPVAGNITCKSNITGLLLTRDGGENNNNTETFRPGGGDMRDNWRSELYKYKVVEIKPLGVAPTDAKRRVVEREKRAVGIGAVFLGFLGAAGSTMGAASITLTVQARQLLSGIVQQQSNLLRAIEAQQHMLQLTVWGIKQLQARVLAIERYLKDQQLLGIWGCSGKLICTTAVPWNSSWSNKSQTDIWENMTWMEWDREINNYTDTIYRLLEESQIQQEKNEKDLLALDSWNNLWNWFSITKWLWYIKIFIMIVGGLIGLRIIFAVLSVVNRVRQGYSPLSFQTLTPNPRGPDRLERIEEEGGEQDNDRSIRLVNGFLALAWDDLRSLCLFSYHRLRDLILIAVRAVELLGRSSLRGLQRGWEILKYLGSLVQYWGLELKKSAITLLDTIAIAVAEGTDRIIKLIQGIGRAIRNVPRRIRQGFEAALQ</sequence>
<keyword evidence="12 32" id="KW-1162">Viral penetration into host cytoplasm</keyword>
<dbReference type="CDD" id="cd09909">
    <property type="entry name" value="HIV-1-like_HR1-HR2"/>
    <property type="match status" value="1"/>
</dbReference>
<dbReference type="Pfam" id="PF00516">
    <property type="entry name" value="GP120"/>
    <property type="match status" value="1"/>
</dbReference>
<dbReference type="Gene3D" id="2.170.40.20">
    <property type="entry name" value="Human immunodeficiency virus 1, Gp160, envelope glycoprotein"/>
    <property type="match status" value="2"/>
</dbReference>
<evidence type="ECO:0000256" key="14">
    <source>
        <dbReference type="ARBA" id="ARBA00022692"/>
    </source>
</evidence>
<accession>E1AF56</accession>
<evidence type="ECO:0000256" key="21">
    <source>
        <dbReference type="ARBA" id="ARBA00022890"/>
    </source>
</evidence>
<evidence type="ECO:0000256" key="22">
    <source>
        <dbReference type="ARBA" id="ARBA00022989"/>
    </source>
</evidence>
<dbReference type="Gene3D" id="1.10.287.210">
    <property type="match status" value="1"/>
</dbReference>
<comment type="PTM">
    <text evidence="32">Specific enzymatic cleavages in vivo yield mature proteins. Envelope glycoproteins are synthesized as a inactive precursor that is heavily N-glycosylated and processed likely by host cell furin in the Golgi to yield the mature SU and TM proteins. The cleavage site between SU and TM requires the minimal sequence [KR]-X-[KR]-R. About 2 of the 9 disulfide bonds of gp41 are reduced by P4HB/PDI, following binding to CD4 receptor.</text>
</comment>
<dbReference type="GO" id="GO:0016020">
    <property type="term" value="C:membrane"/>
    <property type="evidence" value="ECO:0007669"/>
    <property type="project" value="UniProtKB-UniRule"/>
</dbReference>
<feature type="topological domain" description="Cytoplasmic" evidence="32">
    <location>
        <begin position="690"/>
        <end position="847"/>
    </location>
</feature>
<feature type="site" description="Cleavage; by host furin" evidence="32">
    <location>
        <begin position="495"/>
        <end position="496"/>
    </location>
</feature>
<feature type="short sequence motif" description="YXXL motif; contains endocytosis signal" evidence="32">
    <location>
        <begin position="696"/>
        <end position="699"/>
    </location>
</feature>
<comment type="similarity">
    <text evidence="32">Belongs to the HIV-1 env protein family.</text>
</comment>
<dbReference type="GO" id="GO:0019082">
    <property type="term" value="P:viral protein processing"/>
    <property type="evidence" value="ECO:0007669"/>
    <property type="project" value="UniProtKB-UniRule"/>
</dbReference>
<keyword evidence="10 32" id="KW-1165">Clathrin-mediated endocytosis of virus by host</keyword>
<comment type="PTM">
    <text evidence="32">Palmitoylation of the transmembrane protein and of Env polyprotein (prior to its proteolytic cleavage) is essential for their association with host cell membrane lipid rafts. Palmitoylation is therefore required for envelope trafficking to classical lipid rafts, but not for viral replication.</text>
</comment>
<feature type="disulfide bond" evidence="32">
    <location>
        <begin position="219"/>
        <end position="230"/>
    </location>
</feature>
<keyword evidence="21 32" id="KW-1164">Virus endocytosis by host</keyword>
<evidence type="ECO:0000256" key="5">
    <source>
        <dbReference type="ARBA" id="ARBA00004578"/>
    </source>
</evidence>
<keyword evidence="7 32" id="KW-1168">Fusion of virus membrane with host membrane</keyword>
<keyword evidence="26 32" id="KW-0564">Palmitate</keyword>
<dbReference type="InterPro" id="IPR000328">
    <property type="entry name" value="GP41-like"/>
</dbReference>
<feature type="domain" description="Retroviral envelope protein GP41-like" evidence="35">
    <location>
        <begin position="514"/>
        <end position="704"/>
    </location>
</feature>
<comment type="function">
    <text evidence="32">Transmembrane protein gp41: Acts as a class I viral fusion protein. Under the current model, the protein has at least 3 conformational states: pre-fusion native state, pre-hairpin intermediate state, and post-fusion hairpin state. During fusion of viral and target intracellular membranes, the coiled coil regions (heptad repeats) assume a trimer-of-hairpins structure, positioning the fusion peptide in close proximity to the C-terminal region of the ectodomain. The formation of this structure appears to drive apposition and subsequent fusion of viral and target cell membranes. Complete fusion occurs in host cell endosomes and is dynamin-dependent, however some lipid transfer might occur at the plasma membrane. The virus undergoes clathrin-dependent internalization long before endosomal fusion, thus minimizing the surface exposure of conserved viral epitopes during fusion and reducing the efficacy of inhibitors targeting these epitopes. Membranes fusion leads to delivery of the nucleocapsid into the cytoplasm.</text>
</comment>
<dbReference type="GO" id="GO:0019062">
    <property type="term" value="P:virion attachment to host cell"/>
    <property type="evidence" value="ECO:0007669"/>
    <property type="project" value="UniProtKB-UniRule"/>
</dbReference>
<evidence type="ECO:0000256" key="30">
    <source>
        <dbReference type="ARBA" id="ARBA00023288"/>
    </source>
</evidence>
<feature type="transmembrane region" description="Helical" evidence="33">
    <location>
        <begin position="496"/>
        <end position="519"/>
    </location>
</feature>
<comment type="domain">
    <text evidence="32">Some of the most genetically diverse regions of the viral genome are present in Env. They are called variable regions 1 through 5 (V1 through V5). Coreceptor usage of gp120 is determined mainly by the primary structure of the third variable region (V3) in the outer domain of gp120. The sequence of V3 determines which coreceptor, CCR5 and/or CXCR4 (corresponding to R5/macrophage, X4/T cell and R5X4/T cell and macrophage tropism), is used to trigger the fusion potential of the Env complex, and hence which cells the virus can infect. Binding to CCR5 involves a region adjacent in addition to V3.</text>
</comment>
<comment type="subunit">
    <text evidence="32">The mature envelope protein (Env) consists of a homotrimer of non-covalently associated gp120-gp41 heterodimers. The resulting complex protrudes from the virus surface as a spike. There seems to be as few as 10 spikes on the average virion. Surface protein gp120 interacts with host CD4, CCR5 and CXCR4. Gp120 also interacts with the C-type lectins CD209/DC-SIGN and CLEC4M/DC-SIGNR (collectively referred to as DC-SIGN(R)). Gp120 and gp41 interact with GalCer. Gp120 interacts with host ITGA4/ITGB7 complex; on CD4+ T-cells, this interaction results in rapid activation of integrin ITGAL/LFA-1, which facilitates efficient cell-to-cell spreading of HIV-1. Gp120 interacts with cell-associated heparan sulfate; this interaction increases virus infectivity on permissive cells and may be involved in infection of CD4- cells.</text>
</comment>
<evidence type="ECO:0000256" key="18">
    <source>
        <dbReference type="ARBA" id="ARBA00022844"/>
    </source>
</evidence>
<comment type="domain">
    <text evidence="32">The YXXL motif is involved in determining the exact site of viral release at the surface of infected mononuclear cells and promotes endocytosis. YXXL and di-leucine endocytosis motifs interact directly or indirectly with the clathrin adapter complexes, opperate independently, and their activities are not additive.</text>
</comment>
<evidence type="ECO:0000259" key="35">
    <source>
        <dbReference type="Pfam" id="PF00517"/>
    </source>
</evidence>
<keyword evidence="13 32" id="KW-0165">Cleavage on pair of basic residues</keyword>
<reference evidence="36" key="1">
    <citation type="journal article" date="2010" name="PLoS Pathog.">
        <title>HIV-1 Populations in Semen Arise through Multiple Mechanisms.</title>
        <authorList>
            <consortium name="Center for HIV/AIDS Vaccine Immunology"/>
            <person name="Anderson J.A."/>
            <person name="Ping L.H."/>
            <person name="Dibben O."/>
            <person name="Jabara C.B."/>
            <person name="Arney L."/>
            <person name="Kincer L."/>
            <person name="Tang Y."/>
            <person name="Hobbs M."/>
            <person name="Hoffman I."/>
            <person name="Kazembe P."/>
            <person name="Jones C.D."/>
            <person name="Borrow P."/>
            <person name="Fiscus S."/>
            <person name="Cohen M.S."/>
            <person name="Swanstrom R."/>
        </authorList>
    </citation>
    <scope>NUCLEOTIDE SEQUENCE</scope>
    <source>
        <strain evidence="36">C109_A5_2S</strain>
    </source>
</reference>
<dbReference type="FunFam" id="1.10.287.210:FF:000001">
    <property type="entry name" value="Envelope glycoprotein gp160"/>
    <property type="match status" value="1"/>
</dbReference>
<feature type="disulfide bond" evidence="32">
    <location>
        <begin position="209"/>
        <end position="238"/>
    </location>
</feature>
<dbReference type="GO" id="GO:0044175">
    <property type="term" value="C:host cell endosome membrane"/>
    <property type="evidence" value="ECO:0007669"/>
    <property type="project" value="UniProtKB-SubCell"/>
</dbReference>
<evidence type="ECO:0000256" key="15">
    <source>
        <dbReference type="ARBA" id="ARBA00022703"/>
    </source>
</evidence>
<keyword evidence="8 32" id="KW-1170">Fusion of virus membrane with host endosomal membrane</keyword>
<gene>
    <name evidence="32 36" type="primary">env</name>
</gene>
<evidence type="ECO:0000259" key="34">
    <source>
        <dbReference type="Pfam" id="PF00516"/>
    </source>
</evidence>
<organismHost>
    <name type="scientific">Homo sapiens</name>
    <name type="common">Human</name>
    <dbReference type="NCBI Taxonomy" id="9606"/>
</organismHost>
<dbReference type="InterPro" id="IPR037527">
    <property type="entry name" value="Gp160"/>
</dbReference>
<dbReference type="GO" id="GO:0039654">
    <property type="term" value="P:fusion of virus membrane with host endosome membrane"/>
    <property type="evidence" value="ECO:0007669"/>
    <property type="project" value="UniProtKB-UniRule"/>
</dbReference>
<dbReference type="EMBL" id="HM639151">
    <property type="protein sequence ID" value="ADM30824.1"/>
    <property type="molecule type" value="Genomic_DNA"/>
</dbReference>
<dbReference type="GO" id="GO:0019031">
    <property type="term" value="C:viral envelope"/>
    <property type="evidence" value="ECO:0007669"/>
    <property type="project" value="UniProtKB-KW"/>
</dbReference>
<evidence type="ECO:0000256" key="32">
    <source>
        <dbReference type="HAMAP-Rule" id="MF_04083"/>
    </source>
</evidence>
<keyword evidence="9 32" id="KW-1032">Host cell membrane</keyword>
<proteinExistence type="inferred from homology"/>
<reference evidence="36" key="2">
    <citation type="submission" date="2010-07" db="EMBL/GenBank/DDBJ databases">
        <authorList>
            <person name="Anderson J."/>
            <person name="Ping L.-H."/>
            <person name="Dibben O."/>
            <person name="Jabara C."/>
            <person name="Arney L."/>
            <person name="Kincer L."/>
            <person name="Tang Y."/>
            <person name="Hobbs M."/>
            <person name="Hoffman I."/>
            <person name="Kazembe P."/>
            <person name="Jones C."/>
            <person name="Borrow P."/>
            <person name="Fiscus S."/>
            <person name="Cohen M."/>
            <person name="Swanstrom R."/>
        </authorList>
    </citation>
    <scope>NUCLEOTIDE SEQUENCE</scope>
    <source>
        <strain evidence="36">C109_A5_2S</strain>
    </source>
</reference>
<evidence type="ECO:0000256" key="28">
    <source>
        <dbReference type="ARBA" id="ARBA00023180"/>
    </source>
</evidence>
<comment type="caution">
    <text evidence="32 33">Lacks conserved residue(s) required for the propagation of feature annotation.</text>
</comment>
<evidence type="ECO:0000256" key="8">
    <source>
        <dbReference type="ARBA" id="ARBA00022510"/>
    </source>
</evidence>
<keyword evidence="14 32" id="KW-0812">Transmembrane</keyword>
<dbReference type="GO" id="GO:0020002">
    <property type="term" value="C:host cell plasma membrane"/>
    <property type="evidence" value="ECO:0007669"/>
    <property type="project" value="UniProtKB-SubCell"/>
</dbReference>
<organism evidence="36">
    <name type="scientific">Human immunodeficiency virus type 1</name>
    <name type="common">HIV-1</name>
    <dbReference type="NCBI Taxonomy" id="11676"/>
    <lineage>
        <taxon>Viruses</taxon>
        <taxon>Riboviria</taxon>
        <taxon>Pararnavirae</taxon>
        <taxon>Artverviricota</taxon>
        <taxon>Revtraviricetes</taxon>
        <taxon>Ortervirales</taxon>
        <taxon>Retroviridae</taxon>
        <taxon>Orthoretrovirinae</taxon>
        <taxon>Lentivirus</taxon>
        <taxon>Lentivirus humimdef1</taxon>
    </lineage>
</organism>
<feature type="chain" id="PRO_5023318250" description="Transmembrane protein gp41" evidence="32">
    <location>
        <begin position="496"/>
        <end position="847"/>
    </location>
</feature>
<evidence type="ECO:0000256" key="6">
    <source>
        <dbReference type="ARBA" id="ARBA00004650"/>
    </source>
</evidence>
<feature type="lipid moiety-binding region" description="S-palmitoyl cysteine; by host" evidence="32">
    <location>
        <position position="748"/>
    </location>
</feature>
<evidence type="ECO:0000256" key="17">
    <source>
        <dbReference type="ARBA" id="ARBA00022804"/>
    </source>
</evidence>
<evidence type="ECO:0000256" key="23">
    <source>
        <dbReference type="ARBA" id="ARBA00023046"/>
    </source>
</evidence>
<feature type="region of interest" description="Fusion peptide" evidence="32">
    <location>
        <begin position="496"/>
        <end position="516"/>
    </location>
</feature>
<keyword evidence="25 32" id="KW-0472">Membrane</keyword>
<comment type="function">
    <text evidence="32">Envelope glycoprotein gp160: Oligomerizes in the host endoplasmic reticulum into predominantly trimers. In a second time, gp160 transits in the host Golgi, where glycosylation is completed. The precursor is then proteolytically cleaved in the trans-Golgi and thereby activated by cellular furin or furin-like proteases to produce gp120 and gp41.</text>
</comment>
<comment type="subcellular location">
    <molecule>Surface protein gp120</molecule>
    <subcellularLocation>
        <location evidence="32">Virion membrane</location>
        <topology evidence="32">Peripheral membrane protein</topology>
    </subcellularLocation>
    <subcellularLocation>
        <location evidence="32">Host cell membrane</location>
        <topology evidence="32">Peripheral membrane protein</topology>
    </subcellularLocation>
    <subcellularLocation>
        <location evidence="32">Host endosome membrane</location>
        <topology evidence="32">Single-pass type I membrane protein</topology>
    </subcellularLocation>
    <text evidence="32">The surface protein is not anchored to the viral envelope, but associates with the extravirion surface through its binding to TM. It is probably concentrated at the site of budding and incorporated into the virions possibly by contacts between the cytoplasmic tail of Env and the N-terminus of Gag.</text>
</comment>
<comment type="miscellaneous">
    <text evidence="32">Inhibitors targeting HIV-1 viral envelope proteins are used as antiretroviral drugs. Attachment of virions to the cell surface via non-specific interactions and CD4 binding can be blocked by inhibitors that include cyanovirin-N, cyclotriazadisulfonamide analogs, PRO 2000, TNX 355 and PRO 542. In addition, BMS 806 can block CD4-induced conformational changes. Env interactions with the coreceptor molecules can be targeted by CCR5 antagonists including SCH-D, maraviroc (UK 427857) and aplaviroc (GW 873140), and the CXCR4 antagonist AMD 070. Fusion of viral and cellular membranes can be inhibited by peptides such as enfuvirtide and tifuvirtide (T 1249). Resistance to inhibitors associated with mutations in Env are observed. Most of the time, single mutations confer only a modest reduction in drug susceptibility. Combination of several mutations is usually required to develop a high-level drug resistance.</text>
</comment>
<dbReference type="InterPro" id="IPR000777">
    <property type="entry name" value="HIV1_Gp120"/>
</dbReference>
<keyword evidence="18 32" id="KW-0946">Virion</keyword>
<feature type="region of interest" description="CD4-binding loop" evidence="32">
    <location>
        <begin position="353"/>
        <end position="363"/>
    </location>
</feature>
<evidence type="ECO:0000256" key="27">
    <source>
        <dbReference type="ARBA" id="ARBA00023157"/>
    </source>
</evidence>
<evidence type="ECO:0000256" key="2">
    <source>
        <dbReference type="ARBA" id="ARBA00004433"/>
    </source>
</evidence>
<comment type="PTM">
    <text evidence="32">Highly glycosylated by host. The high number of glycan on the protein is reffered to as 'glycan shield' because it contributes to hide protein sequence from adaptive immune system.</text>
</comment>
<comment type="domain">
    <text evidence="32 33">The 17 amino acids long immunosuppressive region is present in many retroviral envelope proteins. Synthetic peptides derived from this relatively conserved sequence inhibit immune function in vitro and in vivo.</text>
</comment>
<comment type="subcellular location">
    <molecule>Transmembrane protein gp41</molecule>
    <subcellularLocation>
        <location evidence="32">Virion membrane</location>
        <topology evidence="32">Single-pass type I membrane protein</topology>
    </subcellularLocation>
    <subcellularLocation>
        <location evidence="32">Host cell membrane</location>
        <topology evidence="32">Single-pass type I membrane protein</topology>
    </subcellularLocation>
    <subcellularLocation>
        <location evidence="32">Host endosome membrane</location>
        <topology evidence="32">Single-pass type I membrane protein</topology>
    </subcellularLocation>
    <text evidence="32">It is probably concentrated at the site of budding and incorporated into the virions possibly by contacts between the cytoplasmic tail of Env and the N-terminus of Gag.</text>
</comment>
<keyword evidence="20 32" id="KW-0261">Viral envelope protein</keyword>
<evidence type="ECO:0000256" key="1">
    <source>
        <dbReference type="ARBA" id="ARBA00004402"/>
    </source>
</evidence>
<keyword evidence="23 32" id="KW-1039">Host endosome</keyword>
<keyword evidence="30 32" id="KW-0449">Lipoprotein</keyword>
<dbReference type="SUPFAM" id="SSF58069">
    <property type="entry name" value="Virus ectodomain"/>
    <property type="match status" value="1"/>
</dbReference>
<dbReference type="GO" id="GO:0055036">
    <property type="term" value="C:virion membrane"/>
    <property type="evidence" value="ECO:0007669"/>
    <property type="project" value="UniProtKB-SubCell"/>
</dbReference>
<dbReference type="SUPFAM" id="SSF56502">
    <property type="entry name" value="gp120 core"/>
    <property type="match status" value="2"/>
</dbReference>
<evidence type="ECO:0000256" key="12">
    <source>
        <dbReference type="ARBA" id="ARBA00022595"/>
    </source>
</evidence>
<comment type="domain">
    <text evidence="32">The membrane proximal external region (MPER) present in gp41 is a tryptophan-rich region recognized by the antibodies 2F5, Z13, and 4E10. MPER seems to play a role in fusion.</text>
</comment>
<evidence type="ECO:0000256" key="4">
    <source>
        <dbReference type="ARBA" id="ARBA00004563"/>
    </source>
</evidence>
<dbReference type="HAMAP" id="MF_04083">
    <property type="entry name" value="HIV_ENV"/>
    <property type="match status" value="1"/>
</dbReference>
<feature type="domain" description="Human immunodeficiency virus 1 envelope glycoprotein Gp120" evidence="34">
    <location>
        <begin position="135"/>
        <end position="495"/>
    </location>
</feature>
<keyword evidence="22 32" id="KW-1133">Transmembrane helix</keyword>
<dbReference type="Gene3D" id="1.20.5.490">
    <property type="entry name" value="Single helix bin"/>
    <property type="match status" value="1"/>
</dbReference>
<dbReference type="FunFam" id="2.170.40.20:FF:000004">
    <property type="entry name" value="Envelope glycoprotein gp160"/>
    <property type="match status" value="1"/>
</dbReference>
<evidence type="ECO:0000256" key="26">
    <source>
        <dbReference type="ARBA" id="ARBA00023139"/>
    </source>
</evidence>
<keyword evidence="19 32" id="KW-1043">Host membrane</keyword>
<feature type="region of interest" description="MPER; binding to GalCer" evidence="32">
    <location>
        <begin position="646"/>
        <end position="667"/>
    </location>
</feature>
<evidence type="ECO:0000256" key="24">
    <source>
        <dbReference type="ARBA" id="ARBA00023054"/>
    </source>
</evidence>
<evidence type="ECO:0000256" key="10">
    <source>
        <dbReference type="ARBA" id="ARBA00022570"/>
    </source>
</evidence>
<dbReference type="GO" id="GO:1903908">
    <property type="term" value="P:positive regulation of plasma membrane raft polarization"/>
    <property type="evidence" value="ECO:0007669"/>
    <property type="project" value="UniProtKB-UniRule"/>
</dbReference>
<evidence type="ECO:0000256" key="9">
    <source>
        <dbReference type="ARBA" id="ARBA00022511"/>
    </source>
</evidence>
<evidence type="ECO:0000256" key="33">
    <source>
        <dbReference type="RuleBase" id="RU363095"/>
    </source>
</evidence>
<keyword evidence="27 32" id="KW-1015">Disulfide bond</keyword>
<comment type="function">
    <text evidence="32">Surface protein gp120: Attaches the virus to the host lymphoid cell by binding to the primary receptor CD4. This interaction induces a structural rearrangement creating a high affinity binding site for a chemokine coreceptor like CXCR4 and/or CCR5. Acts as a ligand for CD209/DC-SIGN and CLEC4M/DC-SIGNR, which are respectively found on dendritic cells (DCs), and on endothelial cells of liver sinusoids and lymph node sinuses. These interactions allow capture of viral particles at mucosal surfaces by these cells and subsequent transmission to permissive cells. HIV subverts the migration properties of dendritic cells to gain access to CD4+ T-cells in lymph nodes. Virus transmission to permissive T-cells occurs either in trans (without DCs infection, through viral capture and transmission), or in cis (following DCs productive infection, through the usual CD4-gp120 interaction), thereby inducing a robust infection. In trans infection, bound virions remain infectious over days and it is proposed that they are not degraded, but protected in non-lysosomal acidic organelles within the DCs close to the cell membrane thus contributing to the viral infectious potential during DCs' migration from the periphery to the lymphoid tissues. On arrival at lymphoid tissues, intact virions recycle back to DCs' cell surface allowing virus transmission to CD4+ T-cells.</text>
</comment>
<keyword evidence="24 32" id="KW-0175">Coiled coil</keyword>
<evidence type="ECO:0000256" key="19">
    <source>
        <dbReference type="ARBA" id="ARBA00022870"/>
    </source>
</evidence>
<comment type="domain">
    <text evidence="32">The CD4-binding region is targeted by the antibody b12.</text>
</comment>
<dbReference type="GO" id="GO:1903911">
    <property type="term" value="P:positive regulation of receptor clustering"/>
    <property type="evidence" value="ECO:0007669"/>
    <property type="project" value="UniProtKB-UniRule"/>
</dbReference>
<evidence type="ECO:0000256" key="29">
    <source>
        <dbReference type="ARBA" id="ARBA00023280"/>
    </source>
</evidence>
<feature type="transmembrane region" description="Helical" evidence="33">
    <location>
        <begin position="662"/>
        <end position="689"/>
    </location>
</feature>